<proteinExistence type="inferred from homology"/>
<sequence>MKHLLYIFLLLCCLRISAQESRRIEQIKNQLEVLAIDNSELKENLKLEFNVSNVTLPNFLLAVSKVHGLNLSIAPDISNINLVNNFSNVTVSDLLVYLCKEYQLDIEFTGNIMAIKRYTPTREPPSEKEIVAAYQPNNDLLTLDLQNDPLDKAFRKIMDVSGKNLLFATGMEKINLTLYLSNVPFDLAMEKLATTNQLEYTKSKDGFYLFDSFQSVGQGPATKKRLITNNLGYQVLDTLRQRLDVDFKNTSIAQILEGLKQDLRLNIYTASPLEQAGLVTFNARDIHLDDLFDHIFTGQVSSPTAETPDAQNGANRTIRNNIPAPTNTGGAVHFTYKKMDGIYFFGTSDQLSLRRVEVVQMMHRSVELLGNPSQVRSTRASGRTQEGNINFFGANGGTSGGIQAGGFGNQRNLDTRSDDGFGNYQDGAEAIVSIIPDEIKDDLDIRVDYELNSFFISGPASNINRFKSFIKEIDKPVPVVLIEVMILEVRKSATVETGISWGIGDGPVDTQGKLFPSADVTMGANTVNKIIGGFDGFGSFNMGKVIPEFFANIKAMEENGNLKIRSSPKLSTLNGHRANLSIGETTYYVVTNQSFFGSQIPTSSEIRNYVPIDAELAIGIKPLVSGDGQVTLDINVIQSDFSGERIEEDAPPGLTSREFSSIIRMQNQDLAILGGLEEKVKNDSGNGVPLLARVPVIKWLFSQRRREDTKQKLTILIKPTVIY</sequence>
<dbReference type="Proteomes" id="UP000323188">
    <property type="component" value="Unassembled WGS sequence"/>
</dbReference>
<reference evidence="4 5" key="1">
    <citation type="submission" date="2019-09" db="EMBL/GenBank/DDBJ databases">
        <authorList>
            <person name="Khan S.A."/>
            <person name="Jeon C.O."/>
            <person name="Chun B.H."/>
            <person name="Jeong S.E."/>
        </authorList>
    </citation>
    <scope>NUCLEOTIDE SEQUENCE [LARGE SCALE GENOMIC DNA]</scope>
    <source>
        <strain evidence="4 5">KCTC 42508</strain>
    </source>
</reference>
<protein>
    <submittedName>
        <fullName evidence="4">General secretion pathway protein GspD</fullName>
    </submittedName>
</protein>
<dbReference type="Pfam" id="PF00263">
    <property type="entry name" value="Secretin"/>
    <property type="match status" value="1"/>
</dbReference>
<feature type="region of interest" description="Disordered" evidence="2">
    <location>
        <begin position="302"/>
        <end position="324"/>
    </location>
</feature>
<gene>
    <name evidence="4" type="ORF">F0361_11145</name>
</gene>
<evidence type="ECO:0000256" key="1">
    <source>
        <dbReference type="RuleBase" id="RU004003"/>
    </source>
</evidence>
<evidence type="ECO:0000259" key="3">
    <source>
        <dbReference type="Pfam" id="PF00263"/>
    </source>
</evidence>
<dbReference type="PRINTS" id="PR00811">
    <property type="entry name" value="BCTERIALGSPD"/>
</dbReference>
<dbReference type="Gene3D" id="3.30.1370.130">
    <property type="match status" value="1"/>
</dbReference>
<dbReference type="GO" id="GO:0015627">
    <property type="term" value="C:type II protein secretion system complex"/>
    <property type="evidence" value="ECO:0007669"/>
    <property type="project" value="TreeGrafter"/>
</dbReference>
<dbReference type="PANTHER" id="PTHR30332:SF17">
    <property type="entry name" value="TYPE IV PILIATION SYSTEM PROTEIN DR_0774-RELATED"/>
    <property type="match status" value="1"/>
</dbReference>
<dbReference type="InterPro" id="IPR001775">
    <property type="entry name" value="GspD/PilQ"/>
</dbReference>
<dbReference type="Gene3D" id="3.55.50.30">
    <property type="match status" value="1"/>
</dbReference>
<evidence type="ECO:0000313" key="4">
    <source>
        <dbReference type="EMBL" id="KAA2216552.1"/>
    </source>
</evidence>
<comment type="similarity">
    <text evidence="1">Belongs to the bacterial secretin family.</text>
</comment>
<dbReference type="PANTHER" id="PTHR30332">
    <property type="entry name" value="PROBABLE GENERAL SECRETION PATHWAY PROTEIN D"/>
    <property type="match status" value="1"/>
</dbReference>
<dbReference type="InterPro" id="IPR050810">
    <property type="entry name" value="Bact_Secretion_Sys_Channel"/>
</dbReference>
<name>A0A5B2TPS8_9FLAO</name>
<comment type="caution">
    <text evidence="4">The sequence shown here is derived from an EMBL/GenBank/DDBJ whole genome shotgun (WGS) entry which is preliminary data.</text>
</comment>
<organism evidence="4 5">
    <name type="scientific">Maribacter flavus</name>
    <dbReference type="NCBI Taxonomy" id="1658664"/>
    <lineage>
        <taxon>Bacteria</taxon>
        <taxon>Pseudomonadati</taxon>
        <taxon>Bacteroidota</taxon>
        <taxon>Flavobacteriia</taxon>
        <taxon>Flavobacteriales</taxon>
        <taxon>Flavobacteriaceae</taxon>
        <taxon>Maribacter</taxon>
    </lineage>
</organism>
<dbReference type="EMBL" id="VUOE01000002">
    <property type="protein sequence ID" value="KAA2216552.1"/>
    <property type="molecule type" value="Genomic_DNA"/>
</dbReference>
<dbReference type="GO" id="GO:0009306">
    <property type="term" value="P:protein secretion"/>
    <property type="evidence" value="ECO:0007669"/>
    <property type="project" value="InterPro"/>
</dbReference>
<dbReference type="RefSeq" id="WP_154918692.1">
    <property type="nucleotide sequence ID" value="NZ_VUOE01000002.1"/>
</dbReference>
<dbReference type="InterPro" id="IPR004846">
    <property type="entry name" value="T2SS/T3SS_dom"/>
</dbReference>
<accession>A0A5B2TPS8</accession>
<evidence type="ECO:0000256" key="2">
    <source>
        <dbReference type="SAM" id="MobiDB-lite"/>
    </source>
</evidence>
<dbReference type="AlphaFoldDB" id="A0A5B2TPS8"/>
<evidence type="ECO:0000313" key="5">
    <source>
        <dbReference type="Proteomes" id="UP000323188"/>
    </source>
</evidence>
<feature type="domain" description="Type II/III secretion system secretin-like" evidence="3">
    <location>
        <begin position="555"/>
        <end position="722"/>
    </location>
</feature>